<evidence type="ECO:0000313" key="5">
    <source>
        <dbReference type="EMBL" id="MFC6764489.1"/>
    </source>
</evidence>
<accession>A0ABD5SIS8</accession>
<feature type="compositionally biased region" description="Low complexity" evidence="1">
    <location>
        <begin position="335"/>
        <end position="353"/>
    </location>
</feature>
<dbReference type="EMBL" id="JBHSWV010000087">
    <property type="protein sequence ID" value="MFC6764489.1"/>
    <property type="molecule type" value="Genomic_DNA"/>
</dbReference>
<dbReference type="Proteomes" id="UP001596383">
    <property type="component" value="Unassembled WGS sequence"/>
</dbReference>
<feature type="region of interest" description="Disordered" evidence="1">
    <location>
        <begin position="321"/>
        <end position="381"/>
    </location>
</feature>
<protein>
    <submittedName>
        <fullName evidence="5">Helix-turn-helix transcriptional regulator</fullName>
    </submittedName>
</protein>
<proteinExistence type="predicted"/>
<comment type="caution">
    <text evidence="5">The sequence shown here is derived from an EMBL/GenBank/DDBJ whole genome shotgun (WGS) entry which is preliminary data.</text>
</comment>
<evidence type="ECO:0000256" key="1">
    <source>
        <dbReference type="SAM" id="MobiDB-lite"/>
    </source>
</evidence>
<reference evidence="5 6" key="1">
    <citation type="journal article" date="2019" name="Int. J. Syst. Evol. Microbiol.">
        <title>The Global Catalogue of Microorganisms (GCM) 10K type strain sequencing project: providing services to taxonomists for standard genome sequencing and annotation.</title>
        <authorList>
            <consortium name="The Broad Institute Genomics Platform"/>
            <consortium name="The Broad Institute Genome Sequencing Center for Infectious Disease"/>
            <person name="Wu L."/>
            <person name="Ma J."/>
        </authorList>
    </citation>
    <scope>NUCLEOTIDE SEQUENCE [LARGE SCALE GENOMIC DNA]</scope>
    <source>
        <strain evidence="5 6">LMG 29247</strain>
    </source>
</reference>
<dbReference type="InterPro" id="IPR055767">
    <property type="entry name" value="DUF7343"/>
</dbReference>
<dbReference type="AlphaFoldDB" id="A0ABD5SIS8"/>
<organism evidence="5 6">
    <name type="scientific">Natrinema soli</name>
    <dbReference type="NCBI Taxonomy" id="1930624"/>
    <lineage>
        <taxon>Archaea</taxon>
        <taxon>Methanobacteriati</taxon>
        <taxon>Methanobacteriota</taxon>
        <taxon>Stenosarchaea group</taxon>
        <taxon>Halobacteria</taxon>
        <taxon>Halobacteriales</taxon>
        <taxon>Natrialbaceae</taxon>
        <taxon>Natrinema</taxon>
    </lineage>
</organism>
<dbReference type="RefSeq" id="WP_273737552.1">
    <property type="nucleotide sequence ID" value="NZ_JAQIVI010000087.1"/>
</dbReference>
<keyword evidence="2" id="KW-0472">Membrane</keyword>
<dbReference type="Pfam" id="PF24034">
    <property type="entry name" value="DUF7343"/>
    <property type="match status" value="1"/>
</dbReference>
<evidence type="ECO:0000256" key="2">
    <source>
        <dbReference type="SAM" id="Phobius"/>
    </source>
</evidence>
<feature type="domain" description="DUF7343" evidence="3">
    <location>
        <begin position="385"/>
        <end position="446"/>
    </location>
</feature>
<dbReference type="InterPro" id="IPR055769">
    <property type="entry name" value="DUF7345"/>
</dbReference>
<evidence type="ECO:0000259" key="4">
    <source>
        <dbReference type="Pfam" id="PF24036"/>
    </source>
</evidence>
<name>A0ABD5SIS8_9EURY</name>
<feature type="transmembrane region" description="Helical" evidence="2">
    <location>
        <begin position="279"/>
        <end position="300"/>
    </location>
</feature>
<sequence length="454" mass="48685">MRVSTAITFALTALLIMSLLGAVAVAPVAADPSSDGGRTAVAADRSHPTSAIAPPSDFTTAHRSGSFAPSISSATAVQSDTPSNQTDPDTRQIIRLTVQDNGDVRWSIESHFRVTSDEDAAEFRDYAAEVEASQDGAPYDFGYFRRTAEQTTGREMSIEDAGWDDPRIVDSSDVTGGDTAADEDVRIGIISYSVTWTNFATVEGDRVHFGDAFRTDSGTWMELYQGQRLVVETQSNFALETPTQLTWDGPYRFTADELEIVFVRTGNGGGSGSPLDLSWWWPLVIGGIVVTAGIGGYLLFRRDDLSDLPIPTERFPALESIGIGGRSASERTSSGDASDGTGPATGAASSTAKAPDRAGIDDGGSGTGTHLQFEEPVTEDIDPELLSDEERVLRMLERNGGRMKQATIVSETGWSNAKVSQLLSKMDDDDEIEKLRIGRENLITLPGVDPTKTN</sequence>
<dbReference type="Pfam" id="PF24036">
    <property type="entry name" value="DUF7345"/>
    <property type="match status" value="1"/>
</dbReference>
<evidence type="ECO:0000259" key="3">
    <source>
        <dbReference type="Pfam" id="PF24034"/>
    </source>
</evidence>
<keyword evidence="6" id="KW-1185">Reference proteome</keyword>
<gene>
    <name evidence="5" type="ORF">ACFQE6_05400</name>
</gene>
<keyword evidence="2" id="KW-0812">Transmembrane</keyword>
<keyword evidence="2" id="KW-1133">Transmembrane helix</keyword>
<feature type="region of interest" description="Disordered" evidence="1">
    <location>
        <begin position="30"/>
        <end position="91"/>
    </location>
</feature>
<feature type="compositionally biased region" description="Polar residues" evidence="1">
    <location>
        <begin position="57"/>
        <end position="87"/>
    </location>
</feature>
<evidence type="ECO:0000313" key="6">
    <source>
        <dbReference type="Proteomes" id="UP001596383"/>
    </source>
</evidence>
<feature type="domain" description="DUF7345" evidence="4">
    <location>
        <begin position="96"/>
        <end position="236"/>
    </location>
</feature>